<dbReference type="RefSeq" id="XP_003094640.2">
    <property type="nucleotide sequence ID" value="XM_003094592.2"/>
</dbReference>
<dbReference type="Proteomes" id="UP000483820">
    <property type="component" value="Chromosome III"/>
</dbReference>
<dbReference type="PANTHER" id="PTHR12300">
    <property type="entry name" value="HVA22-LIKE PROTEINS"/>
    <property type="match status" value="1"/>
</dbReference>
<comment type="similarity">
    <text evidence="1">Belongs to the DP1 family.</text>
</comment>
<dbReference type="EMBL" id="WUAV01000003">
    <property type="protein sequence ID" value="KAF1760190.1"/>
    <property type="molecule type" value="Genomic_DNA"/>
</dbReference>
<comment type="subcellular location">
    <subcellularLocation>
        <location evidence="1">Membrane</location>
        <topology evidence="1">Multi-pass membrane protein</topology>
    </subcellularLocation>
</comment>
<sequence>MSLKSTLKARAPIPAAGGPTGGGSTGDDLQKLQNDFITWLYADHGQFYNENVKKLEESTQTKREIFAYGLIALNCVYMIIGSWAEFVCNLIGVAYPAYVSVKAIRTVGTDDDTVWLIYWTVFGAFSIIDFFAMGIMSYFPFYWVAKAAFLLYLYLPQTHGSWMIYHQIIDPLVAHLEKSISGKLPPNVGNMPASTLPPGAFIPQVDENNNNAAGKSAAQGPPQ</sequence>
<dbReference type="PANTHER" id="PTHR12300:SF34">
    <property type="entry name" value="RECEPTOR EXPRESSION-ENHANCING PROTEIN"/>
    <property type="match status" value="1"/>
</dbReference>
<dbReference type="AlphaFoldDB" id="A0A6A5GXL2"/>
<gene>
    <name evidence="2" type="ORF">GCK72_008436</name>
</gene>
<dbReference type="Pfam" id="PF03134">
    <property type="entry name" value="TB2_DP1_HVA22"/>
    <property type="match status" value="1"/>
</dbReference>
<protein>
    <recommendedName>
        <fullName evidence="1">Receptor expression-enhancing protein</fullName>
    </recommendedName>
</protein>
<comment type="caution">
    <text evidence="2">The sequence shown here is derived from an EMBL/GenBank/DDBJ whole genome shotgun (WGS) entry which is preliminary data.</text>
</comment>
<dbReference type="KEGG" id="crq:GCK72_008436"/>
<proteinExistence type="inferred from homology"/>
<keyword evidence="1" id="KW-0812">Transmembrane</keyword>
<keyword evidence="1" id="KW-1133">Transmembrane helix</keyword>
<accession>A0A6A5GXL2</accession>
<dbReference type="GeneID" id="9805184"/>
<feature type="transmembrane region" description="Helical" evidence="1">
    <location>
        <begin position="65"/>
        <end position="95"/>
    </location>
</feature>
<reference evidence="2 3" key="1">
    <citation type="submission" date="2019-12" db="EMBL/GenBank/DDBJ databases">
        <title>Chromosome-level assembly of the Caenorhabditis remanei genome.</title>
        <authorList>
            <person name="Teterina A.A."/>
            <person name="Willis J.H."/>
            <person name="Phillips P.C."/>
        </authorList>
    </citation>
    <scope>NUCLEOTIDE SEQUENCE [LARGE SCALE GENOMIC DNA]</scope>
    <source>
        <strain evidence="2 3">PX506</strain>
        <tissue evidence="2">Whole organism</tissue>
    </source>
</reference>
<dbReference type="GO" id="GO:0016020">
    <property type="term" value="C:membrane"/>
    <property type="evidence" value="ECO:0007669"/>
    <property type="project" value="UniProtKB-SubCell"/>
</dbReference>
<organism evidence="2 3">
    <name type="scientific">Caenorhabditis remanei</name>
    <name type="common">Caenorhabditis vulgaris</name>
    <dbReference type="NCBI Taxonomy" id="31234"/>
    <lineage>
        <taxon>Eukaryota</taxon>
        <taxon>Metazoa</taxon>
        <taxon>Ecdysozoa</taxon>
        <taxon>Nematoda</taxon>
        <taxon>Chromadorea</taxon>
        <taxon>Rhabditida</taxon>
        <taxon>Rhabditina</taxon>
        <taxon>Rhabditomorpha</taxon>
        <taxon>Rhabditoidea</taxon>
        <taxon>Rhabditidae</taxon>
        <taxon>Peloderinae</taxon>
        <taxon>Caenorhabditis</taxon>
    </lineage>
</organism>
<dbReference type="CTD" id="9805184"/>
<dbReference type="InterPro" id="IPR004345">
    <property type="entry name" value="TB2_DP1_HVA22"/>
</dbReference>
<feature type="transmembrane region" description="Helical" evidence="1">
    <location>
        <begin position="115"/>
        <end position="132"/>
    </location>
</feature>
<evidence type="ECO:0000256" key="1">
    <source>
        <dbReference type="RuleBase" id="RU362006"/>
    </source>
</evidence>
<name>A0A6A5GXL2_CAERE</name>
<keyword evidence="1" id="KW-0472">Membrane</keyword>
<evidence type="ECO:0000313" key="2">
    <source>
        <dbReference type="EMBL" id="KAF1760190.1"/>
    </source>
</evidence>
<evidence type="ECO:0000313" key="3">
    <source>
        <dbReference type="Proteomes" id="UP000483820"/>
    </source>
</evidence>